<sequence>MILFGCKAGNLSINYLGIPIHFRKLRNCDWVKVEEHFEKRLSSWKGKHLSIGGRLTLINTGSLKSWITSARDSFGRGMKTKGNTDFAKWAILCQPKDQGALNIALLSKWLYKLLTLDGLWQQMLRNKYVGSKPLAQVEWKLGDSHFWSCLMRVKPDFFRFGTFLVKDGSQARFWEDTWLDGTPLKDQYPSLYNIARFKFISIAEAMSASPPNFSWRRQLFGTNLDNWLSLLSRIDGLELSQDQDTFLWNLTPNGRFSVKSHYAALMIRNVPNGVTLTKDNLAKRNWQGSLTCASCHKEEIINHLFFECRLARSVWSILQMTTGINQPQSYPYGDTVAF</sequence>
<dbReference type="PANTHER" id="PTHR33116:SF87">
    <property type="entry name" value="OS01G0158850 PROTEIN"/>
    <property type="match status" value="1"/>
</dbReference>
<keyword evidence="3" id="KW-1185">Reference proteome</keyword>
<dbReference type="InterPro" id="IPR026960">
    <property type="entry name" value="RVT-Znf"/>
</dbReference>
<evidence type="ECO:0000313" key="2">
    <source>
        <dbReference type="EMBL" id="WVZ87323.1"/>
    </source>
</evidence>
<reference evidence="2 3" key="1">
    <citation type="submission" date="2024-02" db="EMBL/GenBank/DDBJ databases">
        <title>High-quality chromosome-scale genome assembly of Pensacola bahiagrass (Paspalum notatum Flugge var. saurae).</title>
        <authorList>
            <person name="Vega J.M."/>
            <person name="Podio M."/>
            <person name="Orjuela J."/>
            <person name="Siena L.A."/>
            <person name="Pessino S.C."/>
            <person name="Combes M.C."/>
            <person name="Mariac C."/>
            <person name="Albertini E."/>
            <person name="Pupilli F."/>
            <person name="Ortiz J.P.A."/>
            <person name="Leblanc O."/>
        </authorList>
    </citation>
    <scope>NUCLEOTIDE SEQUENCE [LARGE SCALE GENOMIC DNA]</scope>
    <source>
        <strain evidence="2">R1</strain>
        <tissue evidence="2">Leaf</tissue>
    </source>
</reference>
<protein>
    <recommendedName>
        <fullName evidence="1">Reverse transcriptase zinc-binding domain-containing protein</fullName>
    </recommendedName>
</protein>
<proteinExistence type="predicted"/>
<organism evidence="2 3">
    <name type="scientific">Paspalum notatum var. saurae</name>
    <dbReference type="NCBI Taxonomy" id="547442"/>
    <lineage>
        <taxon>Eukaryota</taxon>
        <taxon>Viridiplantae</taxon>
        <taxon>Streptophyta</taxon>
        <taxon>Embryophyta</taxon>
        <taxon>Tracheophyta</taxon>
        <taxon>Spermatophyta</taxon>
        <taxon>Magnoliopsida</taxon>
        <taxon>Liliopsida</taxon>
        <taxon>Poales</taxon>
        <taxon>Poaceae</taxon>
        <taxon>PACMAD clade</taxon>
        <taxon>Panicoideae</taxon>
        <taxon>Andropogonodae</taxon>
        <taxon>Paspaleae</taxon>
        <taxon>Paspalinae</taxon>
        <taxon>Paspalum</taxon>
    </lineage>
</organism>
<feature type="domain" description="Reverse transcriptase zinc-binding" evidence="1">
    <location>
        <begin position="270"/>
        <end position="315"/>
    </location>
</feature>
<evidence type="ECO:0000313" key="3">
    <source>
        <dbReference type="Proteomes" id="UP001341281"/>
    </source>
</evidence>
<gene>
    <name evidence="2" type="ORF">U9M48_033978</name>
</gene>
<dbReference type="Proteomes" id="UP001341281">
    <property type="component" value="Chromosome 07"/>
</dbReference>
<dbReference type="AlphaFoldDB" id="A0AAQ3U9V1"/>
<dbReference type="Pfam" id="PF13966">
    <property type="entry name" value="zf-RVT"/>
    <property type="match status" value="1"/>
</dbReference>
<dbReference type="EMBL" id="CP144751">
    <property type="protein sequence ID" value="WVZ87323.1"/>
    <property type="molecule type" value="Genomic_DNA"/>
</dbReference>
<evidence type="ECO:0000259" key="1">
    <source>
        <dbReference type="Pfam" id="PF13966"/>
    </source>
</evidence>
<name>A0AAQ3U9V1_PASNO</name>
<dbReference type="PANTHER" id="PTHR33116">
    <property type="entry name" value="REVERSE TRANSCRIPTASE ZINC-BINDING DOMAIN-CONTAINING PROTEIN-RELATED-RELATED"/>
    <property type="match status" value="1"/>
</dbReference>
<accession>A0AAQ3U9V1</accession>